<sequence>MAVRELDMFLNCRLMDDTRSRLITKVTEMLTLPEFVTFRSSLSSDYSMTVSVGLYDILRRLPLFAPATFMVVGEVFSGLFAVSNAFRVAVGDLVANLEQYEQHVLWLMTDLYSTLYPRARSFKDLGVSVRQIKAVLASAYPFFPMLPDIPNLSPESLSRTPTPEELSRLRDYVEALPNSQARAKVFGNLLTEIGRRPEEVILNGNQLNLDLADLPPYAFWVLYYSAGKYHWPR</sequence>
<keyword evidence="2" id="KW-1185">Reference proteome</keyword>
<dbReference type="EMBL" id="VDLU01000002">
    <property type="protein sequence ID" value="TNJ28071.1"/>
    <property type="molecule type" value="Genomic_DNA"/>
</dbReference>
<evidence type="ECO:0000313" key="2">
    <source>
        <dbReference type="Proteomes" id="UP000315496"/>
    </source>
</evidence>
<dbReference type="VEuPathDB" id="GiardiaDB:GMRT_10010"/>
<name>A0A4Z1T6G9_GIAMU</name>
<proteinExistence type="predicted"/>
<protein>
    <submittedName>
        <fullName evidence="1">Uncharacterized protein</fullName>
    </submittedName>
</protein>
<dbReference type="Proteomes" id="UP000315496">
    <property type="component" value="Chromosome 2"/>
</dbReference>
<dbReference type="OrthoDB" id="10248711at2759"/>
<accession>A0A4Z1T6G9</accession>
<reference evidence="1 2" key="1">
    <citation type="submission" date="2019-05" db="EMBL/GenBank/DDBJ databases">
        <title>The compact genome of Giardia muris reveals important steps in the evolution of intestinal protozoan parasites.</title>
        <authorList>
            <person name="Xu F."/>
            <person name="Jimenez-Gonzalez A."/>
            <person name="Einarsson E."/>
            <person name="Astvaldsson A."/>
            <person name="Peirasmaki D."/>
            <person name="Eckmann L."/>
            <person name="Andersson J.O."/>
            <person name="Svard S.G."/>
            <person name="Jerlstrom-Hultqvist J."/>
        </authorList>
    </citation>
    <scope>NUCLEOTIDE SEQUENCE [LARGE SCALE GENOMIC DNA]</scope>
    <source>
        <strain evidence="1 2">Roberts-Thomson</strain>
    </source>
</reference>
<dbReference type="AlphaFoldDB" id="A0A4Z1T6G9"/>
<comment type="caution">
    <text evidence="1">The sequence shown here is derived from an EMBL/GenBank/DDBJ whole genome shotgun (WGS) entry which is preliminary data.</text>
</comment>
<gene>
    <name evidence="1" type="ORF">GMRT_10010</name>
</gene>
<organism evidence="1 2">
    <name type="scientific">Giardia muris</name>
    <dbReference type="NCBI Taxonomy" id="5742"/>
    <lineage>
        <taxon>Eukaryota</taxon>
        <taxon>Metamonada</taxon>
        <taxon>Diplomonadida</taxon>
        <taxon>Hexamitidae</taxon>
        <taxon>Giardiinae</taxon>
        <taxon>Giardia</taxon>
    </lineage>
</organism>
<evidence type="ECO:0000313" key="1">
    <source>
        <dbReference type="EMBL" id="TNJ28071.1"/>
    </source>
</evidence>